<dbReference type="Proteomes" id="UP001283361">
    <property type="component" value="Unassembled WGS sequence"/>
</dbReference>
<gene>
    <name evidence="1" type="ORF">RRG08_018423</name>
</gene>
<comment type="caution">
    <text evidence="1">The sequence shown here is derived from an EMBL/GenBank/DDBJ whole genome shotgun (WGS) entry which is preliminary data.</text>
</comment>
<dbReference type="PANTHER" id="PTHR23274:SF51">
    <property type="entry name" value="OS03G0423850 PROTEIN"/>
    <property type="match status" value="1"/>
</dbReference>
<dbReference type="AlphaFoldDB" id="A0AAE1ECX4"/>
<evidence type="ECO:0000313" key="1">
    <source>
        <dbReference type="EMBL" id="KAK3802322.1"/>
    </source>
</evidence>
<sequence length="118" mass="13544">MLLRNFRLLSGNRLRVLKLGRRVIEVVFLSVSKSDTRVFTPRIILSCLSQKPALPSKRKRRLFPLNPCFAVTISKAEGQTLPLVEIFLLAPVFTNRQLYVAVSRARSFERISTMRQSI</sequence>
<protein>
    <recommendedName>
        <fullName evidence="3">UvrD-like helicase C-terminal domain-containing protein</fullName>
    </recommendedName>
</protein>
<dbReference type="GO" id="GO:0006260">
    <property type="term" value="P:DNA replication"/>
    <property type="evidence" value="ECO:0007669"/>
    <property type="project" value="TreeGrafter"/>
</dbReference>
<keyword evidence="2" id="KW-1185">Reference proteome</keyword>
<evidence type="ECO:0008006" key="3">
    <source>
        <dbReference type="Google" id="ProtNLM"/>
    </source>
</evidence>
<dbReference type="CDD" id="cd18809">
    <property type="entry name" value="SF1_C_RecD"/>
    <property type="match status" value="1"/>
</dbReference>
<dbReference type="GO" id="GO:0005657">
    <property type="term" value="C:replication fork"/>
    <property type="evidence" value="ECO:0007669"/>
    <property type="project" value="TreeGrafter"/>
</dbReference>
<reference evidence="1" key="1">
    <citation type="journal article" date="2023" name="G3 (Bethesda)">
        <title>A reference genome for the long-term kleptoplast-retaining sea slug Elysia crispata morphotype clarki.</title>
        <authorList>
            <person name="Eastman K.E."/>
            <person name="Pendleton A.L."/>
            <person name="Shaikh M.A."/>
            <person name="Suttiyut T."/>
            <person name="Ogas R."/>
            <person name="Tomko P."/>
            <person name="Gavelis G."/>
            <person name="Widhalm J.R."/>
            <person name="Wisecaver J.H."/>
        </authorList>
    </citation>
    <scope>NUCLEOTIDE SEQUENCE</scope>
    <source>
        <strain evidence="1">ECLA1</strain>
    </source>
</reference>
<name>A0AAE1ECX4_9GAST</name>
<evidence type="ECO:0000313" key="2">
    <source>
        <dbReference type="Proteomes" id="UP001283361"/>
    </source>
</evidence>
<dbReference type="EMBL" id="JAWDGP010000247">
    <property type="protein sequence ID" value="KAK3802322.1"/>
    <property type="molecule type" value="Genomic_DNA"/>
</dbReference>
<accession>A0AAE1ECX4</accession>
<dbReference type="Gene3D" id="3.40.50.300">
    <property type="entry name" value="P-loop containing nucleotide triphosphate hydrolases"/>
    <property type="match status" value="1"/>
</dbReference>
<dbReference type="SUPFAM" id="SSF52540">
    <property type="entry name" value="P-loop containing nucleoside triphosphate hydrolases"/>
    <property type="match status" value="1"/>
</dbReference>
<proteinExistence type="predicted"/>
<organism evidence="1 2">
    <name type="scientific">Elysia crispata</name>
    <name type="common">lettuce slug</name>
    <dbReference type="NCBI Taxonomy" id="231223"/>
    <lineage>
        <taxon>Eukaryota</taxon>
        <taxon>Metazoa</taxon>
        <taxon>Spiralia</taxon>
        <taxon>Lophotrochozoa</taxon>
        <taxon>Mollusca</taxon>
        <taxon>Gastropoda</taxon>
        <taxon>Heterobranchia</taxon>
        <taxon>Euthyneura</taxon>
        <taxon>Panpulmonata</taxon>
        <taxon>Sacoglossa</taxon>
        <taxon>Placobranchoidea</taxon>
        <taxon>Plakobranchidae</taxon>
        <taxon>Elysia</taxon>
    </lineage>
</organism>
<dbReference type="InterPro" id="IPR027417">
    <property type="entry name" value="P-loop_NTPase"/>
</dbReference>
<dbReference type="PANTHER" id="PTHR23274">
    <property type="entry name" value="DNA HELICASE-RELATED"/>
    <property type="match status" value="1"/>
</dbReference>